<evidence type="ECO:0000256" key="8">
    <source>
        <dbReference type="SAM" id="Phobius"/>
    </source>
</evidence>
<proteinExistence type="inferred from homology"/>
<dbReference type="Gene3D" id="2.40.160.200">
    <property type="entry name" value="LURP1-related"/>
    <property type="match status" value="1"/>
</dbReference>
<name>A0ABR0DB47_9LAMI</name>
<protein>
    <submittedName>
        <fullName evidence="9">Uncharacterized protein</fullName>
    </submittedName>
</protein>
<evidence type="ECO:0000256" key="5">
    <source>
        <dbReference type="ARBA" id="ARBA00022989"/>
    </source>
</evidence>
<dbReference type="InterPro" id="IPR051143">
    <property type="entry name" value="TrkH_K-transport"/>
</dbReference>
<evidence type="ECO:0000313" key="10">
    <source>
        <dbReference type="Proteomes" id="UP001291926"/>
    </source>
</evidence>
<feature type="transmembrane region" description="Helical" evidence="8">
    <location>
        <begin position="90"/>
        <end position="118"/>
    </location>
</feature>
<evidence type="ECO:0000256" key="6">
    <source>
        <dbReference type="ARBA" id="ARBA00023065"/>
    </source>
</evidence>
<evidence type="ECO:0000256" key="4">
    <source>
        <dbReference type="ARBA" id="ARBA00022692"/>
    </source>
</evidence>
<keyword evidence="10" id="KW-1185">Reference proteome</keyword>
<sequence length="173" mass="19934">MFFMKSTSRTVHNYREDQEKEKKNCSEETAESTSLTVWRKSLIFNCNGFTVIGSDGNTFYAVSLRSVIWFMEKVTKREEFKYMLKNSREFGYGHLFSGVCCLWLGITAFGFIVVQFVMFCVIEWNYEAMFGLSVYEKVVAVLFQVVNVRHAGESVFDLSGISSSILVVFVLMM</sequence>
<dbReference type="InterPro" id="IPR038595">
    <property type="entry name" value="LOR_sf"/>
</dbReference>
<reference evidence="9 10" key="1">
    <citation type="journal article" date="2023" name="bioRxiv">
        <title>Genome report: Whole genome sequence and annotation of Penstemon davidsonii.</title>
        <authorList>
            <person name="Ostevik K.L."/>
            <person name="Alabady M."/>
            <person name="Zhang M."/>
            <person name="Rausher M.D."/>
        </authorList>
    </citation>
    <scope>NUCLEOTIDE SEQUENCE [LARGE SCALE GENOMIC DNA]</scope>
    <source>
        <strain evidence="9">DNT005</strain>
        <tissue evidence="9">Whole leaf</tissue>
    </source>
</reference>
<keyword evidence="4 8" id="KW-0812">Transmembrane</keyword>
<evidence type="ECO:0000256" key="2">
    <source>
        <dbReference type="ARBA" id="ARBA00010864"/>
    </source>
</evidence>
<gene>
    <name evidence="9" type="ORF">RD792_009169</name>
</gene>
<dbReference type="PANTHER" id="PTHR31064">
    <property type="entry name" value="POTASSIUM TRANSPORT PROTEIN DDB_G0292412-RELATED"/>
    <property type="match status" value="1"/>
</dbReference>
<comment type="subcellular location">
    <subcellularLocation>
        <location evidence="1">Membrane</location>
        <topology evidence="1">Multi-pass membrane protein</topology>
    </subcellularLocation>
</comment>
<evidence type="ECO:0000256" key="3">
    <source>
        <dbReference type="ARBA" id="ARBA00022448"/>
    </source>
</evidence>
<keyword evidence="5 8" id="KW-1133">Transmembrane helix</keyword>
<keyword evidence="6" id="KW-0406">Ion transport</keyword>
<comment type="similarity">
    <text evidence="2">Belongs to the TrkH potassium transport family. HKT (TC 2.A.38.3) subfamily.</text>
</comment>
<keyword evidence="7 8" id="KW-0472">Membrane</keyword>
<dbReference type="Proteomes" id="UP001291926">
    <property type="component" value="Unassembled WGS sequence"/>
</dbReference>
<dbReference type="EMBL" id="JAYDYQ010002533">
    <property type="protein sequence ID" value="KAK4486487.1"/>
    <property type="molecule type" value="Genomic_DNA"/>
</dbReference>
<accession>A0ABR0DB47</accession>
<dbReference type="InterPro" id="IPR003445">
    <property type="entry name" value="Cat_transpt"/>
</dbReference>
<evidence type="ECO:0000313" key="9">
    <source>
        <dbReference type="EMBL" id="KAK4486487.1"/>
    </source>
</evidence>
<keyword evidence="3" id="KW-0813">Transport</keyword>
<evidence type="ECO:0000256" key="1">
    <source>
        <dbReference type="ARBA" id="ARBA00004141"/>
    </source>
</evidence>
<dbReference type="Pfam" id="PF02386">
    <property type="entry name" value="TrkH"/>
    <property type="match status" value="1"/>
</dbReference>
<organism evidence="9 10">
    <name type="scientific">Penstemon davidsonii</name>
    <dbReference type="NCBI Taxonomy" id="160366"/>
    <lineage>
        <taxon>Eukaryota</taxon>
        <taxon>Viridiplantae</taxon>
        <taxon>Streptophyta</taxon>
        <taxon>Embryophyta</taxon>
        <taxon>Tracheophyta</taxon>
        <taxon>Spermatophyta</taxon>
        <taxon>Magnoliopsida</taxon>
        <taxon>eudicotyledons</taxon>
        <taxon>Gunneridae</taxon>
        <taxon>Pentapetalae</taxon>
        <taxon>asterids</taxon>
        <taxon>lamiids</taxon>
        <taxon>Lamiales</taxon>
        <taxon>Plantaginaceae</taxon>
        <taxon>Cheloneae</taxon>
        <taxon>Penstemon</taxon>
    </lineage>
</organism>
<comment type="caution">
    <text evidence="9">The sequence shown here is derived from an EMBL/GenBank/DDBJ whole genome shotgun (WGS) entry which is preliminary data.</text>
</comment>
<dbReference type="PANTHER" id="PTHR31064:SF30">
    <property type="entry name" value="HIGH-AFFINITY POTASSIUM TRANSPORT PROTEIN-RELATED"/>
    <property type="match status" value="1"/>
</dbReference>
<dbReference type="InterPro" id="IPR025659">
    <property type="entry name" value="Tubby-like_C"/>
</dbReference>
<evidence type="ECO:0000256" key="7">
    <source>
        <dbReference type="ARBA" id="ARBA00023136"/>
    </source>
</evidence>
<dbReference type="SUPFAM" id="SSF54518">
    <property type="entry name" value="Tubby C-terminal domain-like"/>
    <property type="match status" value="1"/>
</dbReference>